<gene>
    <name evidence="1" type="ORF">KI387_028176</name>
</gene>
<protein>
    <submittedName>
        <fullName evidence="1">Uncharacterized protein</fullName>
    </submittedName>
</protein>
<proteinExistence type="predicted"/>
<accession>A0AA38FYH5</accession>
<name>A0AA38FYH5_TAXCH</name>
<reference evidence="1 2" key="1">
    <citation type="journal article" date="2021" name="Nat. Plants">
        <title>The Taxus genome provides insights into paclitaxel biosynthesis.</title>
        <authorList>
            <person name="Xiong X."/>
            <person name="Gou J."/>
            <person name="Liao Q."/>
            <person name="Li Y."/>
            <person name="Zhou Q."/>
            <person name="Bi G."/>
            <person name="Li C."/>
            <person name="Du R."/>
            <person name="Wang X."/>
            <person name="Sun T."/>
            <person name="Guo L."/>
            <person name="Liang H."/>
            <person name="Lu P."/>
            <person name="Wu Y."/>
            <person name="Zhang Z."/>
            <person name="Ro D.K."/>
            <person name="Shang Y."/>
            <person name="Huang S."/>
            <person name="Yan J."/>
        </authorList>
    </citation>
    <scope>NUCLEOTIDE SEQUENCE [LARGE SCALE GENOMIC DNA]</scope>
    <source>
        <strain evidence="1">Ta-2019</strain>
    </source>
</reference>
<feature type="non-terminal residue" evidence="1">
    <location>
        <position position="1"/>
    </location>
</feature>
<organism evidence="1 2">
    <name type="scientific">Taxus chinensis</name>
    <name type="common">Chinese yew</name>
    <name type="synonym">Taxus wallichiana var. chinensis</name>
    <dbReference type="NCBI Taxonomy" id="29808"/>
    <lineage>
        <taxon>Eukaryota</taxon>
        <taxon>Viridiplantae</taxon>
        <taxon>Streptophyta</taxon>
        <taxon>Embryophyta</taxon>
        <taxon>Tracheophyta</taxon>
        <taxon>Spermatophyta</taxon>
        <taxon>Pinopsida</taxon>
        <taxon>Pinidae</taxon>
        <taxon>Conifers II</taxon>
        <taxon>Cupressales</taxon>
        <taxon>Taxaceae</taxon>
        <taxon>Taxus</taxon>
    </lineage>
</organism>
<evidence type="ECO:0000313" key="2">
    <source>
        <dbReference type="Proteomes" id="UP000824469"/>
    </source>
</evidence>
<dbReference type="AlphaFoldDB" id="A0AA38FYH5"/>
<sequence length="51" mass="5339">FACGVLLWCLGPATGGILIVLPVLACLCAESTRWPTRPRAGVAFILLLVVS</sequence>
<dbReference type="EMBL" id="JAHRHJ020000006">
    <property type="protein sequence ID" value="KAH9313141.1"/>
    <property type="molecule type" value="Genomic_DNA"/>
</dbReference>
<feature type="non-terminal residue" evidence="1">
    <location>
        <position position="51"/>
    </location>
</feature>
<keyword evidence="2" id="KW-1185">Reference proteome</keyword>
<comment type="caution">
    <text evidence="1">The sequence shown here is derived from an EMBL/GenBank/DDBJ whole genome shotgun (WGS) entry which is preliminary data.</text>
</comment>
<dbReference type="Proteomes" id="UP000824469">
    <property type="component" value="Unassembled WGS sequence"/>
</dbReference>
<evidence type="ECO:0000313" key="1">
    <source>
        <dbReference type="EMBL" id="KAH9313141.1"/>
    </source>
</evidence>